<dbReference type="eggNOG" id="COG1520">
    <property type="taxonomic scope" value="Bacteria"/>
</dbReference>
<evidence type="ECO:0000313" key="4">
    <source>
        <dbReference type="Proteomes" id="UP000007962"/>
    </source>
</evidence>
<dbReference type="AlphaFoldDB" id="C5BYW2"/>
<feature type="compositionally biased region" description="Pro residues" evidence="1">
    <location>
        <begin position="59"/>
        <end position="74"/>
    </location>
</feature>
<dbReference type="SUPFAM" id="SSF50998">
    <property type="entry name" value="Quinoprotein alcohol dehydrogenase-like"/>
    <property type="match status" value="1"/>
</dbReference>
<keyword evidence="2" id="KW-0812">Transmembrane</keyword>
<feature type="transmembrane region" description="Helical" evidence="2">
    <location>
        <begin position="118"/>
        <end position="138"/>
    </location>
</feature>
<evidence type="ECO:0000256" key="2">
    <source>
        <dbReference type="SAM" id="Phobius"/>
    </source>
</evidence>
<gene>
    <name evidence="3" type="ordered locus">Bcav_0809</name>
</gene>
<feature type="compositionally biased region" description="Pro residues" evidence="1">
    <location>
        <begin position="94"/>
        <end position="107"/>
    </location>
</feature>
<dbReference type="STRING" id="471853.Bcav_0809"/>
<dbReference type="Proteomes" id="UP000007962">
    <property type="component" value="Chromosome"/>
</dbReference>
<feature type="compositionally biased region" description="Basic residues" evidence="1">
    <location>
        <begin position="1"/>
        <end position="10"/>
    </location>
</feature>
<feature type="region of interest" description="Disordered" evidence="1">
    <location>
        <begin position="1"/>
        <end position="112"/>
    </location>
</feature>
<reference evidence="3 4" key="1">
    <citation type="journal article" date="2009" name="Stand. Genomic Sci.">
        <title>Complete genome sequence of Beutenbergia cavernae type strain (HKI 0122).</title>
        <authorList>
            <person name="Land M."/>
            <person name="Pukall R."/>
            <person name="Abt B."/>
            <person name="Goker M."/>
            <person name="Rohde M."/>
            <person name="Glavina Del Rio T."/>
            <person name="Tice H."/>
            <person name="Copeland A."/>
            <person name="Cheng J.F."/>
            <person name="Lucas S."/>
            <person name="Chen F."/>
            <person name="Nolan M."/>
            <person name="Bruce D."/>
            <person name="Goodwin L."/>
            <person name="Pitluck S."/>
            <person name="Ivanova N."/>
            <person name="Mavromatis K."/>
            <person name="Ovchinnikova G."/>
            <person name="Pati A."/>
            <person name="Chen A."/>
            <person name="Palaniappan K."/>
            <person name="Hauser L."/>
            <person name="Chang Y.J."/>
            <person name="Jefferies C.C."/>
            <person name="Saunders E."/>
            <person name="Brettin T."/>
            <person name="Detter J.C."/>
            <person name="Han C."/>
            <person name="Chain P."/>
            <person name="Bristow J."/>
            <person name="Eisen J.A."/>
            <person name="Markowitz V."/>
            <person name="Hugenholtz P."/>
            <person name="Kyrpides N.C."/>
            <person name="Klenk H.P."/>
            <person name="Lapidus A."/>
        </authorList>
    </citation>
    <scope>NUCLEOTIDE SEQUENCE [LARGE SCALE GENOMIC DNA]</scope>
    <source>
        <strain evidence="4">ATCC BAA-8 / DSM 12333 / NBRC 16432</strain>
    </source>
</reference>
<dbReference type="InterPro" id="IPR011047">
    <property type="entry name" value="Quinoprotein_ADH-like_sf"/>
</dbReference>
<accession>C5BYW2</accession>
<evidence type="ECO:0000256" key="1">
    <source>
        <dbReference type="SAM" id="MobiDB-lite"/>
    </source>
</evidence>
<evidence type="ECO:0000313" key="3">
    <source>
        <dbReference type="EMBL" id="ACQ79070.1"/>
    </source>
</evidence>
<name>C5BYW2_BEUC1</name>
<dbReference type="EMBL" id="CP001618">
    <property type="protein sequence ID" value="ACQ79070.1"/>
    <property type="molecule type" value="Genomic_DNA"/>
</dbReference>
<organism evidence="3 4">
    <name type="scientific">Beutenbergia cavernae (strain ATCC BAA-8 / DSM 12333 / CCUG 43141 / JCM 11478 / NBRC 16432 / NCIMB 13614 / HKI 0122)</name>
    <dbReference type="NCBI Taxonomy" id="471853"/>
    <lineage>
        <taxon>Bacteria</taxon>
        <taxon>Bacillati</taxon>
        <taxon>Actinomycetota</taxon>
        <taxon>Actinomycetes</taxon>
        <taxon>Micrococcales</taxon>
        <taxon>Beutenbergiaceae</taxon>
        <taxon>Beutenbergia</taxon>
    </lineage>
</organism>
<dbReference type="RefSeq" id="WP_012725850.1">
    <property type="nucleotide sequence ID" value="NC_012669.1"/>
</dbReference>
<keyword evidence="4" id="KW-1185">Reference proteome</keyword>
<dbReference type="KEGG" id="bcv:Bcav_0809"/>
<sequence>MARQRGRRRGRQEPEPIGTDYPAAPNPGGGRSGLARPYDDDANPFLDPLDSVGGRLPYAQPPPAAPVGPAPPAPIGATTDPAESAVVPSTPTRPGTPPPGRHAPPPAGAARRRRRTGLVVLVTAGLVVAVGAGAGLLARSGGGGDDDGGTYPDLEYLDVAWEIRPDDVDPDLSYSGQFADGVDGTAETSFLPAPDAWVLRLEPTDADDEYAPGRTDQLAGVDPETGATVWLREMPGVRCAGEVVDGALTCLSHEGDGAWSGRTVDAATGEDREVWPVDITSASLVHTTPAGLLVVGEAAPGASTVLSLVGPDGGVLWSTDLADLRTADRFLWTYDDDGREVTEVMEPVWRDVGDSVVLAGSRGFIVVDLAAGVILERSCWNLAVTPEAAFCHGPEGTERIDPDGSVAWHADGPILSNAYLPAVRPLALDDDVLVWSLDEATGEPIDQLADLGPDAAGVHVSGTAEATFVNDDQTLVRLTPDGRGVEWSADVADLNGIRQAHVVGDVVVLDGFPFLGVDLATGEQLWAQAPAATDARVVDGRLVAYGTFTIAVQVLPD</sequence>
<dbReference type="HOGENOM" id="CLU_488909_0_0_11"/>
<keyword evidence="2" id="KW-0472">Membrane</keyword>
<dbReference type="OrthoDB" id="9802600at2"/>
<proteinExistence type="predicted"/>
<keyword evidence="2" id="KW-1133">Transmembrane helix</keyword>
<protein>
    <submittedName>
        <fullName evidence="3">Uncharacterized protein</fullName>
    </submittedName>
</protein>